<evidence type="ECO:0000256" key="1">
    <source>
        <dbReference type="SAM" id="MobiDB-lite"/>
    </source>
</evidence>
<organism evidence="2 3">
    <name type="scientific">Araneus ventricosus</name>
    <name type="common">Orbweaver spider</name>
    <name type="synonym">Epeira ventricosa</name>
    <dbReference type="NCBI Taxonomy" id="182803"/>
    <lineage>
        <taxon>Eukaryota</taxon>
        <taxon>Metazoa</taxon>
        <taxon>Ecdysozoa</taxon>
        <taxon>Arthropoda</taxon>
        <taxon>Chelicerata</taxon>
        <taxon>Arachnida</taxon>
        <taxon>Araneae</taxon>
        <taxon>Araneomorphae</taxon>
        <taxon>Entelegynae</taxon>
        <taxon>Araneoidea</taxon>
        <taxon>Araneidae</taxon>
        <taxon>Araneus</taxon>
    </lineage>
</organism>
<reference evidence="2 3" key="1">
    <citation type="journal article" date="2019" name="Sci. Rep.">
        <title>Orb-weaving spider Araneus ventricosus genome elucidates the spidroin gene catalogue.</title>
        <authorList>
            <person name="Kono N."/>
            <person name="Nakamura H."/>
            <person name="Ohtoshi R."/>
            <person name="Moran D.A.P."/>
            <person name="Shinohara A."/>
            <person name="Yoshida Y."/>
            <person name="Fujiwara M."/>
            <person name="Mori M."/>
            <person name="Tomita M."/>
            <person name="Arakawa K."/>
        </authorList>
    </citation>
    <scope>NUCLEOTIDE SEQUENCE [LARGE SCALE GENOMIC DNA]</scope>
</reference>
<dbReference type="AlphaFoldDB" id="A0A4Y2RNF4"/>
<evidence type="ECO:0000313" key="3">
    <source>
        <dbReference type="Proteomes" id="UP000499080"/>
    </source>
</evidence>
<gene>
    <name evidence="2" type="ORF">AVEN_167034_1</name>
</gene>
<dbReference type="Proteomes" id="UP000499080">
    <property type="component" value="Unassembled WGS sequence"/>
</dbReference>
<dbReference type="EMBL" id="BGPR01017746">
    <property type="protein sequence ID" value="GBN77181.1"/>
    <property type="molecule type" value="Genomic_DNA"/>
</dbReference>
<name>A0A4Y2RNF4_ARAVE</name>
<comment type="caution">
    <text evidence="2">The sequence shown here is derived from an EMBL/GenBank/DDBJ whole genome shotgun (WGS) entry which is preliminary data.</text>
</comment>
<accession>A0A4Y2RNF4</accession>
<protein>
    <submittedName>
        <fullName evidence="2">Uncharacterized protein</fullName>
    </submittedName>
</protein>
<evidence type="ECO:0000313" key="2">
    <source>
        <dbReference type="EMBL" id="GBN77181.1"/>
    </source>
</evidence>
<sequence>MGRGGIMVRSRPRTGGSQARNPIPMKIRRVWGPLHAKSYVVAESSRAGAAPEPGDEGARQGVAPVIRPRFKITRSVPKQPPCCFQNGTLT</sequence>
<proteinExistence type="predicted"/>
<feature type="region of interest" description="Disordered" evidence="1">
    <location>
        <begin position="1"/>
        <end position="23"/>
    </location>
</feature>
<keyword evidence="3" id="KW-1185">Reference proteome</keyword>